<comment type="caution">
    <text evidence="3">The sequence shown here is derived from an EMBL/GenBank/DDBJ whole genome shotgun (WGS) entry which is preliminary data.</text>
</comment>
<dbReference type="InterPro" id="IPR036880">
    <property type="entry name" value="Kunitz_BPTI_sf"/>
</dbReference>
<dbReference type="Proteomes" id="UP001200034">
    <property type="component" value="Unassembled WGS sequence"/>
</dbReference>
<dbReference type="Pfam" id="PF00014">
    <property type="entry name" value="Kunitz_BPTI"/>
    <property type="match status" value="1"/>
</dbReference>
<feature type="domain" description="BPTI/Kunitz inhibitor" evidence="2">
    <location>
        <begin position="31"/>
        <end position="87"/>
    </location>
</feature>
<dbReference type="GO" id="GO:0004867">
    <property type="term" value="F:serine-type endopeptidase inhibitor activity"/>
    <property type="evidence" value="ECO:0007669"/>
    <property type="project" value="InterPro"/>
</dbReference>
<dbReference type="PROSITE" id="PS50279">
    <property type="entry name" value="BPTI_KUNITZ_2"/>
    <property type="match status" value="1"/>
</dbReference>
<sequence>MKFLLILGCLALYVAQIEAQRCLGLPLTQNCRNGRNSGYTGSDCRANANFNMWYYDRSSESCKSMSYLGCGGNNNRYCTKASCDRNCPRGTRN</sequence>
<protein>
    <recommendedName>
        <fullName evidence="2">BPTI/Kunitz inhibitor domain-containing protein</fullName>
    </recommendedName>
</protein>
<organism evidence="3 4">
    <name type="scientific">Drosophila rubida</name>
    <dbReference type="NCBI Taxonomy" id="30044"/>
    <lineage>
        <taxon>Eukaryota</taxon>
        <taxon>Metazoa</taxon>
        <taxon>Ecdysozoa</taxon>
        <taxon>Arthropoda</taxon>
        <taxon>Hexapoda</taxon>
        <taxon>Insecta</taxon>
        <taxon>Pterygota</taxon>
        <taxon>Neoptera</taxon>
        <taxon>Endopterygota</taxon>
        <taxon>Diptera</taxon>
        <taxon>Brachycera</taxon>
        <taxon>Muscomorpha</taxon>
        <taxon>Ephydroidea</taxon>
        <taxon>Drosophilidae</taxon>
        <taxon>Drosophila</taxon>
    </lineage>
</organism>
<feature type="chain" id="PRO_5042151493" description="BPTI/Kunitz inhibitor domain-containing protein" evidence="1">
    <location>
        <begin position="20"/>
        <end position="93"/>
    </location>
</feature>
<accession>A0AAD4PLA1</accession>
<keyword evidence="4" id="KW-1185">Reference proteome</keyword>
<dbReference type="SMART" id="SM00131">
    <property type="entry name" value="KU"/>
    <property type="match status" value="1"/>
</dbReference>
<dbReference type="SUPFAM" id="SSF57362">
    <property type="entry name" value="BPTI-like"/>
    <property type="match status" value="1"/>
</dbReference>
<evidence type="ECO:0000259" key="2">
    <source>
        <dbReference type="PROSITE" id="PS50279"/>
    </source>
</evidence>
<proteinExistence type="predicted"/>
<feature type="signal peptide" evidence="1">
    <location>
        <begin position="1"/>
        <end position="19"/>
    </location>
</feature>
<evidence type="ECO:0000313" key="4">
    <source>
        <dbReference type="Proteomes" id="UP001200034"/>
    </source>
</evidence>
<evidence type="ECO:0000313" key="3">
    <source>
        <dbReference type="EMBL" id="KAH8370958.1"/>
    </source>
</evidence>
<dbReference type="EMBL" id="JAJJHW010002585">
    <property type="protein sequence ID" value="KAH8370958.1"/>
    <property type="molecule type" value="Genomic_DNA"/>
</dbReference>
<gene>
    <name evidence="3" type="ORF">KR093_005678</name>
</gene>
<reference evidence="3" key="1">
    <citation type="journal article" date="2021" name="Mol. Ecol. Resour.">
        <title>Phylogenomic analyses of the genus Drosophila reveals genomic signals of climate adaptation.</title>
        <authorList>
            <person name="Li F."/>
            <person name="Rane R.V."/>
            <person name="Luria V."/>
            <person name="Xiong Z."/>
            <person name="Chen J."/>
            <person name="Li Z."/>
            <person name="Catullo R.A."/>
            <person name="Griffin P.C."/>
            <person name="Schiffer M."/>
            <person name="Pearce S."/>
            <person name="Lee S.F."/>
            <person name="McElroy K."/>
            <person name="Stocker A."/>
            <person name="Shirriffs J."/>
            <person name="Cockerell F."/>
            <person name="Coppin C."/>
            <person name="Sgro C.M."/>
            <person name="Karger A."/>
            <person name="Cain J.W."/>
            <person name="Weber J.A."/>
            <person name="Santpere G."/>
            <person name="Kirschner M.W."/>
            <person name="Hoffmann A.A."/>
            <person name="Oakeshott J.G."/>
            <person name="Zhang G."/>
        </authorList>
    </citation>
    <scope>NUCLEOTIDE SEQUENCE</scope>
    <source>
        <strain evidence="3">BGI-SZ-2011g</strain>
    </source>
</reference>
<evidence type="ECO:0000256" key="1">
    <source>
        <dbReference type="SAM" id="SignalP"/>
    </source>
</evidence>
<dbReference type="Gene3D" id="4.10.410.10">
    <property type="entry name" value="Pancreatic trypsin inhibitor Kunitz domain"/>
    <property type="match status" value="1"/>
</dbReference>
<dbReference type="InterPro" id="IPR002223">
    <property type="entry name" value="Kunitz_BPTI"/>
</dbReference>
<dbReference type="AlphaFoldDB" id="A0AAD4PLA1"/>
<name>A0AAD4PLA1_9MUSC</name>
<keyword evidence="1" id="KW-0732">Signal</keyword>